<accession>A0A1Y1X566</accession>
<dbReference type="EMBL" id="MCFG01000135">
    <property type="protein sequence ID" value="ORX80798.1"/>
    <property type="molecule type" value="Genomic_DNA"/>
</dbReference>
<reference evidence="1 2" key="2">
    <citation type="submission" date="2016-08" db="EMBL/GenBank/DDBJ databases">
        <title>Pervasive Adenine N6-methylation of Active Genes in Fungi.</title>
        <authorList>
            <consortium name="DOE Joint Genome Institute"/>
            <person name="Mondo S.J."/>
            <person name="Dannebaum R.O."/>
            <person name="Kuo R.C."/>
            <person name="Labutti K."/>
            <person name="Haridas S."/>
            <person name="Kuo A."/>
            <person name="Salamov A."/>
            <person name="Ahrendt S.R."/>
            <person name="Lipzen A."/>
            <person name="Sullivan W."/>
            <person name="Andreopoulos W.B."/>
            <person name="Clum A."/>
            <person name="Lindquist E."/>
            <person name="Daum C."/>
            <person name="Ramamoorthy G.K."/>
            <person name="Gryganskyi A."/>
            <person name="Culley D."/>
            <person name="Magnuson J.K."/>
            <person name="James T.Y."/>
            <person name="O'Malley M.A."/>
            <person name="Stajich J.E."/>
            <person name="Spatafora J.W."/>
            <person name="Visel A."/>
            <person name="Grigoriev I.V."/>
        </authorList>
    </citation>
    <scope>NUCLEOTIDE SEQUENCE [LARGE SCALE GENOMIC DNA]</scope>
    <source>
        <strain evidence="1 2">S4</strain>
    </source>
</reference>
<keyword evidence="2" id="KW-1185">Reference proteome</keyword>
<evidence type="ECO:0000313" key="2">
    <source>
        <dbReference type="Proteomes" id="UP000193944"/>
    </source>
</evidence>
<reference evidence="1 2" key="1">
    <citation type="submission" date="2016-08" db="EMBL/GenBank/DDBJ databases">
        <title>A Parts List for Fungal Cellulosomes Revealed by Comparative Genomics.</title>
        <authorList>
            <consortium name="DOE Joint Genome Institute"/>
            <person name="Haitjema C.H."/>
            <person name="Gilmore S.P."/>
            <person name="Henske J.K."/>
            <person name="Solomon K.V."/>
            <person name="De Groot R."/>
            <person name="Kuo A."/>
            <person name="Mondo S.J."/>
            <person name="Salamov A.A."/>
            <person name="Labutti K."/>
            <person name="Zhao Z."/>
            <person name="Chiniquy J."/>
            <person name="Barry K."/>
            <person name="Brewer H.M."/>
            <person name="Purvine S.O."/>
            <person name="Wright A.T."/>
            <person name="Boxma B."/>
            <person name="Van Alen T."/>
            <person name="Hackstein J.H."/>
            <person name="Baker S.E."/>
            <person name="Grigoriev I.V."/>
            <person name="O'Malley M.A."/>
        </authorList>
    </citation>
    <scope>NUCLEOTIDE SEQUENCE [LARGE SCALE GENOMIC DNA]</scope>
    <source>
        <strain evidence="1 2">S4</strain>
    </source>
</reference>
<protein>
    <submittedName>
        <fullName evidence="1">Uncharacterized protein</fullName>
    </submittedName>
</protein>
<gene>
    <name evidence="1" type="ORF">BCR32DRAFT_245376</name>
</gene>
<proteinExistence type="predicted"/>
<name>A0A1Y1X566_9FUNG</name>
<dbReference type="AlphaFoldDB" id="A0A1Y1X566"/>
<comment type="caution">
    <text evidence="1">The sequence shown here is derived from an EMBL/GenBank/DDBJ whole genome shotgun (WGS) entry which is preliminary data.</text>
</comment>
<organism evidence="1 2">
    <name type="scientific">Anaeromyces robustus</name>
    <dbReference type="NCBI Taxonomy" id="1754192"/>
    <lineage>
        <taxon>Eukaryota</taxon>
        <taxon>Fungi</taxon>
        <taxon>Fungi incertae sedis</taxon>
        <taxon>Chytridiomycota</taxon>
        <taxon>Chytridiomycota incertae sedis</taxon>
        <taxon>Neocallimastigomycetes</taxon>
        <taxon>Neocallimastigales</taxon>
        <taxon>Neocallimastigaceae</taxon>
        <taxon>Anaeromyces</taxon>
    </lineage>
</organism>
<sequence>MRFKYVNSKKLKLLYNKILLWKEKGRIRKTKSSIINSGIKIIFSNDYSLALLGTEIAPNDGKKISVKVKEGRKVLLVYTETIITDCTSGTPHIGDIAKITDSKTQKESINICLGLIDAGRATDTGVELKRYYKLYG</sequence>
<dbReference type="Proteomes" id="UP000193944">
    <property type="component" value="Unassembled WGS sequence"/>
</dbReference>
<evidence type="ECO:0000313" key="1">
    <source>
        <dbReference type="EMBL" id="ORX80798.1"/>
    </source>
</evidence>